<keyword evidence="2" id="KW-1185">Reference proteome</keyword>
<gene>
    <name evidence="1" type="primary">Hypp3409</name>
    <name evidence="1" type="ORF">BLAG_LOCUS20118</name>
</gene>
<dbReference type="Proteomes" id="UP000838412">
    <property type="component" value="Chromosome 5"/>
</dbReference>
<dbReference type="EMBL" id="OV696690">
    <property type="protein sequence ID" value="CAH1266551.1"/>
    <property type="molecule type" value="Genomic_DNA"/>
</dbReference>
<name>A0A8K0EUI4_BRALA</name>
<reference evidence="1" key="1">
    <citation type="submission" date="2022-01" db="EMBL/GenBank/DDBJ databases">
        <authorList>
            <person name="Braso-Vives M."/>
        </authorList>
    </citation>
    <scope>NUCLEOTIDE SEQUENCE</scope>
</reference>
<protein>
    <submittedName>
        <fullName evidence="1">Hypp3409 protein</fullName>
    </submittedName>
</protein>
<organism evidence="1 2">
    <name type="scientific">Branchiostoma lanceolatum</name>
    <name type="common">Common lancelet</name>
    <name type="synonym">Amphioxus lanceolatum</name>
    <dbReference type="NCBI Taxonomy" id="7740"/>
    <lineage>
        <taxon>Eukaryota</taxon>
        <taxon>Metazoa</taxon>
        <taxon>Chordata</taxon>
        <taxon>Cephalochordata</taxon>
        <taxon>Leptocardii</taxon>
        <taxon>Amphioxiformes</taxon>
        <taxon>Branchiostomatidae</taxon>
        <taxon>Branchiostoma</taxon>
    </lineage>
</organism>
<evidence type="ECO:0000313" key="1">
    <source>
        <dbReference type="EMBL" id="CAH1266551.1"/>
    </source>
</evidence>
<evidence type="ECO:0000313" key="2">
    <source>
        <dbReference type="Proteomes" id="UP000838412"/>
    </source>
</evidence>
<accession>A0A8K0EUI4</accession>
<dbReference type="AlphaFoldDB" id="A0A8K0EUI4"/>
<proteinExistence type="predicted"/>
<sequence length="82" mass="8889">MYSSQLMTSLDTLKTSYSSICHETNPQGDQVSDRHNGIFNNLASISQSAALRMQDCISVLDQSVCRTSALQDSTLLASTTLS</sequence>